<feature type="domain" description="EVE" evidence="1">
    <location>
        <begin position="2"/>
        <end position="42"/>
    </location>
</feature>
<keyword evidence="3" id="KW-1185">Reference proteome</keyword>
<dbReference type="InterPro" id="IPR015947">
    <property type="entry name" value="PUA-like_sf"/>
</dbReference>
<name>A0ABY2D284_9GAMM</name>
<feature type="non-terminal residue" evidence="2">
    <location>
        <position position="1"/>
    </location>
</feature>
<reference evidence="2 3" key="1">
    <citation type="submission" date="2019-03" db="EMBL/GenBank/DDBJ databases">
        <title>Halomonas marinisediminis sp. nov., a moderately halophilic bacterium isolated from the Bohai Gulf.</title>
        <authorList>
            <person name="Ji X."/>
        </authorList>
    </citation>
    <scope>NUCLEOTIDE SEQUENCE [LARGE SCALE GENOMIC DNA]</scope>
    <source>
        <strain evidence="2 3">204</strain>
    </source>
</reference>
<dbReference type="Gene3D" id="3.10.590.10">
    <property type="entry name" value="ph1033 like domains"/>
    <property type="match status" value="1"/>
</dbReference>
<protein>
    <submittedName>
        <fullName evidence="2">EVE domain-containing protein</fullName>
    </submittedName>
</protein>
<gene>
    <name evidence="2" type="ORF">E0702_18265</name>
</gene>
<evidence type="ECO:0000313" key="3">
    <source>
        <dbReference type="Proteomes" id="UP000294823"/>
    </source>
</evidence>
<evidence type="ECO:0000259" key="1">
    <source>
        <dbReference type="Pfam" id="PF01878"/>
    </source>
</evidence>
<dbReference type="EMBL" id="SLTR01000698">
    <property type="protein sequence ID" value="TDA74457.1"/>
    <property type="molecule type" value="Genomic_DNA"/>
</dbReference>
<comment type="caution">
    <text evidence="2">The sequence shown here is derived from an EMBL/GenBank/DDBJ whole genome shotgun (WGS) entry which is preliminary data.</text>
</comment>
<dbReference type="Pfam" id="PF01878">
    <property type="entry name" value="EVE"/>
    <property type="match status" value="1"/>
</dbReference>
<dbReference type="Proteomes" id="UP000294823">
    <property type="component" value="Unassembled WGS sequence"/>
</dbReference>
<dbReference type="InterPro" id="IPR002740">
    <property type="entry name" value="EVE_domain"/>
</dbReference>
<sequence length="43" mass="4796">KKVVPLGEIKLNPALQDMALVKRGRLSVMPVEPHEWDAIIAMT</sequence>
<organism evidence="2 3">
    <name type="scientific">Halomonas marinisediminis</name>
    <dbReference type="NCBI Taxonomy" id="2546095"/>
    <lineage>
        <taxon>Bacteria</taxon>
        <taxon>Pseudomonadati</taxon>
        <taxon>Pseudomonadota</taxon>
        <taxon>Gammaproteobacteria</taxon>
        <taxon>Oceanospirillales</taxon>
        <taxon>Halomonadaceae</taxon>
        <taxon>Halomonas</taxon>
    </lineage>
</organism>
<proteinExistence type="predicted"/>
<evidence type="ECO:0000313" key="2">
    <source>
        <dbReference type="EMBL" id="TDA74457.1"/>
    </source>
</evidence>
<accession>A0ABY2D284</accession>
<dbReference type="SUPFAM" id="SSF88697">
    <property type="entry name" value="PUA domain-like"/>
    <property type="match status" value="1"/>
</dbReference>